<name>A0A6P5AMR0_BRABE</name>
<organism evidence="2 3">
    <name type="scientific">Branchiostoma belcheri</name>
    <name type="common">Amphioxus</name>
    <dbReference type="NCBI Taxonomy" id="7741"/>
    <lineage>
        <taxon>Eukaryota</taxon>
        <taxon>Metazoa</taxon>
        <taxon>Chordata</taxon>
        <taxon>Cephalochordata</taxon>
        <taxon>Leptocardii</taxon>
        <taxon>Amphioxiformes</taxon>
        <taxon>Branchiostomatidae</taxon>
        <taxon>Branchiostoma</taxon>
    </lineage>
</organism>
<dbReference type="KEGG" id="bbel:109487837"/>
<dbReference type="OrthoDB" id="10008580at2759"/>
<feature type="compositionally biased region" description="Polar residues" evidence="1">
    <location>
        <begin position="298"/>
        <end position="309"/>
    </location>
</feature>
<reference evidence="3" key="1">
    <citation type="submission" date="2025-08" db="UniProtKB">
        <authorList>
            <consortium name="RefSeq"/>
        </authorList>
    </citation>
    <scope>IDENTIFICATION</scope>
    <source>
        <tissue evidence="3">Gonad</tissue>
    </source>
</reference>
<dbReference type="GeneID" id="109487837"/>
<proteinExistence type="predicted"/>
<evidence type="ECO:0000256" key="1">
    <source>
        <dbReference type="SAM" id="MobiDB-lite"/>
    </source>
</evidence>
<evidence type="ECO:0000313" key="3">
    <source>
        <dbReference type="RefSeq" id="XP_019647489.1"/>
    </source>
</evidence>
<protein>
    <submittedName>
        <fullName evidence="3">Uncharacterized protein LOC109487837</fullName>
    </submittedName>
</protein>
<dbReference type="Proteomes" id="UP000515135">
    <property type="component" value="Unplaced"/>
</dbReference>
<keyword evidence="2" id="KW-1185">Reference proteome</keyword>
<feature type="region of interest" description="Disordered" evidence="1">
    <location>
        <begin position="242"/>
        <end position="319"/>
    </location>
</feature>
<evidence type="ECO:0000313" key="2">
    <source>
        <dbReference type="Proteomes" id="UP000515135"/>
    </source>
</evidence>
<sequence>MSAVVYGVPVPPHPAMAERQEDDMMVGAALMQNFLRNLPRSTFVIDPGTRKIVHDPQMANVCVDMPVFANRLGRKIRVESVEALQSLRERLVRAPLWMQADACRSSTNHYVVVRVTKHLKASFMLMVNTRHPFIRRQLDQGFELAYEKMLEGKKFDMKISLNTTIKQFYRDVLGEEGMYATFRCSGASLLIAGRPQAPSSGSGCKFFCGCNDVRVDLQGKVDLIEFSSPRVLLERLAGRLSQPVPPPMPPAQLMAPPPYSPSPQGYMQEAPPPYPGSPTTPNNPLANQQAYIDMSRISAVNSSQGNNTHTESDTAGLLE</sequence>
<accession>A0A6P5AMR0</accession>
<gene>
    <name evidence="3" type="primary">LOC109487837</name>
</gene>
<dbReference type="AlphaFoldDB" id="A0A6P5AMR0"/>
<dbReference type="RefSeq" id="XP_019647489.1">
    <property type="nucleotide sequence ID" value="XM_019791930.1"/>
</dbReference>
<feature type="compositionally biased region" description="Pro residues" evidence="1">
    <location>
        <begin position="243"/>
        <end position="261"/>
    </location>
</feature>